<keyword evidence="3 9" id="KW-0812">Transmembrane</keyword>
<proteinExistence type="predicted"/>
<dbReference type="Gene3D" id="3.40.50.11350">
    <property type="match status" value="1"/>
</dbReference>
<evidence type="ECO:0000256" key="9">
    <source>
        <dbReference type="SAM" id="Phobius"/>
    </source>
</evidence>
<reference evidence="11 12" key="1">
    <citation type="journal article" date="2024" name="Nat. Commun.">
        <title>Phylogenomics reveals the evolutionary origins of lichenization in chlorophyte algae.</title>
        <authorList>
            <person name="Puginier C."/>
            <person name="Libourel C."/>
            <person name="Otte J."/>
            <person name="Skaloud P."/>
            <person name="Haon M."/>
            <person name="Grisel S."/>
            <person name="Petersen M."/>
            <person name="Berrin J.G."/>
            <person name="Delaux P.M."/>
            <person name="Dal Grande F."/>
            <person name="Keller J."/>
        </authorList>
    </citation>
    <scope>NUCLEOTIDE SEQUENCE [LARGE SCALE GENOMIC DNA]</scope>
    <source>
        <strain evidence="11 12">SAG 245.80</strain>
    </source>
</reference>
<keyword evidence="4" id="KW-0653">Protein transport</keyword>
<feature type="transmembrane region" description="Helical" evidence="9">
    <location>
        <begin position="97"/>
        <end position="115"/>
    </location>
</feature>
<evidence type="ECO:0000313" key="11">
    <source>
        <dbReference type="EMBL" id="KAK9838524.1"/>
    </source>
</evidence>
<dbReference type="InterPro" id="IPR039899">
    <property type="entry name" value="BET1_SNARE"/>
</dbReference>
<dbReference type="Gene3D" id="1.20.5.110">
    <property type="match status" value="1"/>
</dbReference>
<dbReference type="SUPFAM" id="SSF58038">
    <property type="entry name" value="SNARE fusion complex"/>
    <property type="match status" value="1"/>
</dbReference>
<dbReference type="CDD" id="cd15853">
    <property type="entry name" value="SNARE_Bet1"/>
    <property type="match status" value="1"/>
</dbReference>
<dbReference type="GO" id="GO:0000139">
    <property type="term" value="C:Golgi membrane"/>
    <property type="evidence" value="ECO:0007669"/>
    <property type="project" value="UniProtKB-SubCell"/>
</dbReference>
<evidence type="ECO:0000256" key="4">
    <source>
        <dbReference type="ARBA" id="ARBA00022927"/>
    </source>
</evidence>
<keyword evidence="7 9" id="KW-0472">Membrane</keyword>
<dbReference type="Proteomes" id="UP001445335">
    <property type="component" value="Unassembled WGS sequence"/>
</dbReference>
<accession>A0AAW1RXK4</accession>
<organism evidence="11 12">
    <name type="scientific">Elliptochloris bilobata</name>
    <dbReference type="NCBI Taxonomy" id="381761"/>
    <lineage>
        <taxon>Eukaryota</taxon>
        <taxon>Viridiplantae</taxon>
        <taxon>Chlorophyta</taxon>
        <taxon>core chlorophytes</taxon>
        <taxon>Trebouxiophyceae</taxon>
        <taxon>Trebouxiophyceae incertae sedis</taxon>
        <taxon>Elliptochloris clade</taxon>
        <taxon>Elliptochloris</taxon>
    </lineage>
</organism>
<evidence type="ECO:0000256" key="3">
    <source>
        <dbReference type="ARBA" id="ARBA00022692"/>
    </source>
</evidence>
<dbReference type="EMBL" id="JALJOU010000018">
    <property type="protein sequence ID" value="KAK9838524.1"/>
    <property type="molecule type" value="Genomic_DNA"/>
</dbReference>
<comment type="subcellular location">
    <subcellularLocation>
        <location evidence="8">Endomembrane system</location>
        <topology evidence="8">Single-pass type IV membrane protein</topology>
    </subcellularLocation>
    <subcellularLocation>
        <location evidence="1">Golgi apparatus membrane</location>
    </subcellularLocation>
</comment>
<evidence type="ECO:0000313" key="12">
    <source>
        <dbReference type="Proteomes" id="UP001445335"/>
    </source>
</evidence>
<sequence>MAAPGARARGPLFGGAGPSQAEVDLESLERENNNDVDALGDRVHMLRQLTTNIHSEVNSHNRVLDNLGDSMNSVQMGIGTAAARFKRVFDTPQRRQTLYIAGAIVGAVLLLYYLARWRRSVLLLGSLCAEGCAAPGLQPLLACDGGLDELLNTTVLHAWSAEAESREPDAPCRHLNPFITQEAVAEASISPESYDDLIQLALAQVWRLQVPLQAEADKHLRHLADLDQPTIGFHVRGGDKFHEDRDGNRTSTTADDYVRAFQDNYPDVRGGTCVVVGDDHALVAETGALARRALGCRLYAARLPFDRPDGHSQQEFNVASVRSRCAATHHLVADIELLAHTDYFVGTLNSGLPHLIDKLRYLLYSKHRRTFVDASSDRRDWYQRVRSFLARPHGEYPYDDNWRRLRSA</sequence>
<feature type="domain" description="T-SNARE coiled-coil homology" evidence="10">
    <location>
        <begin position="26"/>
        <end position="88"/>
    </location>
</feature>
<keyword evidence="6" id="KW-0333">Golgi apparatus</keyword>
<dbReference type="PANTHER" id="PTHR12791">
    <property type="entry name" value="GOLGI SNARE BET1-RELATED"/>
    <property type="match status" value="1"/>
</dbReference>
<evidence type="ECO:0000259" key="10">
    <source>
        <dbReference type="PROSITE" id="PS50192"/>
    </source>
</evidence>
<evidence type="ECO:0000256" key="1">
    <source>
        <dbReference type="ARBA" id="ARBA00004394"/>
    </source>
</evidence>
<evidence type="ECO:0000256" key="5">
    <source>
        <dbReference type="ARBA" id="ARBA00022989"/>
    </source>
</evidence>
<name>A0AAW1RXK4_9CHLO</name>
<dbReference type="GO" id="GO:0015031">
    <property type="term" value="P:protein transport"/>
    <property type="evidence" value="ECO:0007669"/>
    <property type="project" value="UniProtKB-KW"/>
</dbReference>
<keyword evidence="2" id="KW-0813">Transport</keyword>
<evidence type="ECO:0000256" key="2">
    <source>
        <dbReference type="ARBA" id="ARBA00022448"/>
    </source>
</evidence>
<evidence type="ECO:0000256" key="6">
    <source>
        <dbReference type="ARBA" id="ARBA00023034"/>
    </source>
</evidence>
<dbReference type="PROSITE" id="PS50192">
    <property type="entry name" value="T_SNARE"/>
    <property type="match status" value="1"/>
</dbReference>
<comment type="caution">
    <text evidence="11">The sequence shown here is derived from an EMBL/GenBank/DDBJ whole genome shotgun (WGS) entry which is preliminary data.</text>
</comment>
<dbReference type="InterPro" id="IPR000727">
    <property type="entry name" value="T_SNARE_dom"/>
</dbReference>
<dbReference type="AlphaFoldDB" id="A0AAW1RXK4"/>
<keyword evidence="12" id="KW-1185">Reference proteome</keyword>
<gene>
    <name evidence="11" type="ORF">WJX81_005090</name>
</gene>
<keyword evidence="5 9" id="KW-1133">Transmembrane helix</keyword>
<evidence type="ECO:0000256" key="8">
    <source>
        <dbReference type="ARBA" id="ARBA00046280"/>
    </source>
</evidence>
<evidence type="ECO:0000256" key="7">
    <source>
        <dbReference type="ARBA" id="ARBA00023136"/>
    </source>
</evidence>
<protein>
    <recommendedName>
        <fullName evidence="10">t-SNARE coiled-coil homology domain-containing protein</fullName>
    </recommendedName>
</protein>